<evidence type="ECO:0000256" key="2">
    <source>
        <dbReference type="ARBA" id="ARBA00023136"/>
    </source>
</evidence>
<feature type="domain" description="Peptidase S1" evidence="8">
    <location>
        <begin position="1"/>
        <end position="193"/>
    </location>
</feature>
<dbReference type="InterPro" id="IPR001623">
    <property type="entry name" value="DnaJ_domain"/>
</dbReference>
<dbReference type="PRINTS" id="PR00625">
    <property type="entry name" value="JDOMAIN"/>
</dbReference>
<dbReference type="GO" id="GO:0005737">
    <property type="term" value="C:cytoplasm"/>
    <property type="evidence" value="ECO:0007669"/>
    <property type="project" value="UniProtKB-ARBA"/>
</dbReference>
<keyword evidence="10" id="KW-1185">Reference proteome</keyword>
<dbReference type="InterPro" id="IPR043504">
    <property type="entry name" value="Peptidase_S1_PA_chymotrypsin"/>
</dbReference>
<dbReference type="GO" id="GO:0006508">
    <property type="term" value="P:proteolysis"/>
    <property type="evidence" value="ECO:0007669"/>
    <property type="project" value="InterPro"/>
</dbReference>
<dbReference type="SMART" id="SM00020">
    <property type="entry name" value="Tryp_SPc"/>
    <property type="match status" value="1"/>
</dbReference>
<evidence type="ECO:0000259" key="7">
    <source>
        <dbReference type="PROSITE" id="PS50076"/>
    </source>
</evidence>
<dbReference type="Pfam" id="PF00226">
    <property type="entry name" value="DnaJ"/>
    <property type="match status" value="1"/>
</dbReference>
<keyword evidence="3" id="KW-0564">Palmitate</keyword>
<evidence type="ECO:0000313" key="10">
    <source>
        <dbReference type="Proteomes" id="UP000053105"/>
    </source>
</evidence>
<dbReference type="InterPro" id="IPR036869">
    <property type="entry name" value="J_dom_sf"/>
</dbReference>
<dbReference type="FunFam" id="1.10.287.110:FF:000017">
    <property type="entry name" value="dnaJ homolog subfamily C member 5"/>
    <property type="match status" value="1"/>
</dbReference>
<protein>
    <submittedName>
        <fullName evidence="9">Cysteine string protein</fullName>
    </submittedName>
</protein>
<accession>A0A0M8ZT48</accession>
<evidence type="ECO:0000259" key="8">
    <source>
        <dbReference type="PROSITE" id="PS50240"/>
    </source>
</evidence>
<reference evidence="9 10" key="1">
    <citation type="submission" date="2015-07" db="EMBL/GenBank/DDBJ databases">
        <title>The genome of Melipona quadrifasciata.</title>
        <authorList>
            <person name="Pan H."/>
            <person name="Kapheim K."/>
        </authorList>
    </citation>
    <scope>NUCLEOTIDE SEQUENCE [LARGE SCALE GENOMIC DNA]</scope>
    <source>
        <strain evidence="9">0111107301</strain>
        <tissue evidence="9">Whole body</tissue>
    </source>
</reference>
<dbReference type="InterPro" id="IPR051434">
    <property type="entry name" value="DnaJ_C_subfamily_member5"/>
</dbReference>
<dbReference type="GO" id="GO:0004252">
    <property type="term" value="F:serine-type endopeptidase activity"/>
    <property type="evidence" value="ECO:0007669"/>
    <property type="project" value="InterPro"/>
</dbReference>
<dbReference type="GO" id="GO:0016020">
    <property type="term" value="C:membrane"/>
    <property type="evidence" value="ECO:0007669"/>
    <property type="project" value="UniProtKB-SubCell"/>
</dbReference>
<dbReference type="SUPFAM" id="SSF50494">
    <property type="entry name" value="Trypsin-like serine proteases"/>
    <property type="match status" value="1"/>
</dbReference>
<dbReference type="PROSITE" id="PS50240">
    <property type="entry name" value="TRYPSIN_DOM"/>
    <property type="match status" value="1"/>
</dbReference>
<dbReference type="GO" id="GO:0061177">
    <property type="term" value="C:type Is terminal bouton"/>
    <property type="evidence" value="ECO:0007669"/>
    <property type="project" value="TreeGrafter"/>
</dbReference>
<dbReference type="EMBL" id="KQ435908">
    <property type="protein sequence ID" value="KOX68999.1"/>
    <property type="molecule type" value="Genomic_DNA"/>
</dbReference>
<dbReference type="InterPro" id="IPR001254">
    <property type="entry name" value="Trypsin_dom"/>
</dbReference>
<evidence type="ECO:0000256" key="1">
    <source>
        <dbReference type="ARBA" id="ARBA00004635"/>
    </source>
</evidence>
<dbReference type="PANTHER" id="PTHR44027:SF7">
    <property type="entry name" value="DNAJ HOMOLOG SUBFAMILY C MEMBER 5 HOMOLOG"/>
    <property type="match status" value="1"/>
</dbReference>
<proteinExistence type="predicted"/>
<feature type="domain" description="J" evidence="7">
    <location>
        <begin position="220"/>
        <end position="285"/>
    </location>
</feature>
<dbReference type="Proteomes" id="UP000053105">
    <property type="component" value="Unassembled WGS sequence"/>
</dbReference>
<keyword evidence="2" id="KW-0472">Membrane</keyword>
<organism evidence="9 10">
    <name type="scientific">Melipona quadrifasciata</name>
    <dbReference type="NCBI Taxonomy" id="166423"/>
    <lineage>
        <taxon>Eukaryota</taxon>
        <taxon>Metazoa</taxon>
        <taxon>Ecdysozoa</taxon>
        <taxon>Arthropoda</taxon>
        <taxon>Hexapoda</taxon>
        <taxon>Insecta</taxon>
        <taxon>Pterygota</taxon>
        <taxon>Neoptera</taxon>
        <taxon>Endopterygota</taxon>
        <taxon>Hymenoptera</taxon>
        <taxon>Apocrita</taxon>
        <taxon>Aculeata</taxon>
        <taxon>Apoidea</taxon>
        <taxon>Anthophila</taxon>
        <taxon>Apidae</taxon>
        <taxon>Melipona</taxon>
    </lineage>
</organism>
<dbReference type="STRING" id="166423.A0A0M8ZT48"/>
<dbReference type="OrthoDB" id="445556at2759"/>
<dbReference type="CDD" id="cd06257">
    <property type="entry name" value="DnaJ"/>
    <property type="match status" value="1"/>
</dbReference>
<dbReference type="PROSITE" id="PS50076">
    <property type="entry name" value="DNAJ_2"/>
    <property type="match status" value="1"/>
</dbReference>
<feature type="compositionally biased region" description="Polar residues" evidence="6">
    <location>
        <begin position="431"/>
        <end position="445"/>
    </location>
</feature>
<feature type="region of interest" description="Disordered" evidence="6">
    <location>
        <begin position="395"/>
        <end position="446"/>
    </location>
</feature>
<dbReference type="InterPro" id="IPR018253">
    <property type="entry name" value="DnaJ_domain_CS"/>
</dbReference>
<dbReference type="InterPro" id="IPR009003">
    <property type="entry name" value="Peptidase_S1_PA"/>
</dbReference>
<evidence type="ECO:0000256" key="6">
    <source>
        <dbReference type="SAM" id="MobiDB-lite"/>
    </source>
</evidence>
<dbReference type="SMART" id="SM00271">
    <property type="entry name" value="DnaJ"/>
    <property type="match status" value="1"/>
</dbReference>
<evidence type="ECO:0000313" key="9">
    <source>
        <dbReference type="EMBL" id="KOX68999.1"/>
    </source>
</evidence>
<dbReference type="Pfam" id="PF00089">
    <property type="entry name" value="Trypsin"/>
    <property type="match status" value="1"/>
</dbReference>
<evidence type="ECO:0000256" key="4">
    <source>
        <dbReference type="ARBA" id="ARBA00023186"/>
    </source>
</evidence>
<evidence type="ECO:0000256" key="5">
    <source>
        <dbReference type="ARBA" id="ARBA00023288"/>
    </source>
</evidence>
<name>A0A0M8ZT48_9HYME</name>
<sequence>MDVSIKLGEWKLGYELRHEEPLAFQIINVSSISLHPNYKGKSGNYDLAMLHLKNPITFDLHINPLCLPKSKHSLQKNKLCITTGWGKSILQAHYAGAIMHAINVDILSTERCKELLLNTDFGVDIADRILCATPKEEKNNICDTDIGGPLACQNEDGSYELAGIYSQDTGCYPSNQVAMFAPLDLGWLKNIMSNITLEESHNVNNEPYISSNDYRKTGDSLYQILEISKIATPEEIKRTYRKLALKYHPDKNPNNPEAAEKFKEINRAHAILTDLTKRNIYDNYGSLGLYVAEQFGEENVNAYFVVTSGWCKALFIFCSLITACYCCCCCCCCCNFCCGKFKPTPPEDSGAYHNLQEEFFNSQFFPRDQNPEANVVTNQPRGLAKEEHDVLNLTNEEEESDDDAITAQPQGGPQNNSTSQQPIFAMPPPAMSQSATVDENTNLNSGAERVIYTTGITST</sequence>
<keyword evidence="5" id="KW-0449">Lipoprotein</keyword>
<gene>
    <name evidence="9" type="ORF">WN51_06750</name>
</gene>
<dbReference type="PANTHER" id="PTHR44027">
    <property type="entry name" value="DNAJ HOMOLOG SUBFAMILY C MEMBER 5 HOMOLOG"/>
    <property type="match status" value="1"/>
</dbReference>
<dbReference type="GO" id="GO:1900073">
    <property type="term" value="P:regulation of neuromuscular synaptic transmission"/>
    <property type="evidence" value="ECO:0007669"/>
    <property type="project" value="TreeGrafter"/>
</dbReference>
<feature type="compositionally biased region" description="Acidic residues" evidence="6">
    <location>
        <begin position="395"/>
        <end position="404"/>
    </location>
</feature>
<feature type="compositionally biased region" description="Polar residues" evidence="6">
    <location>
        <begin position="407"/>
        <end position="422"/>
    </location>
</feature>
<dbReference type="Gene3D" id="1.10.287.110">
    <property type="entry name" value="DnaJ domain"/>
    <property type="match status" value="1"/>
</dbReference>
<evidence type="ECO:0000256" key="3">
    <source>
        <dbReference type="ARBA" id="ARBA00023139"/>
    </source>
</evidence>
<comment type="subcellular location">
    <subcellularLocation>
        <location evidence="1">Membrane</location>
        <topology evidence="1">Lipid-anchor</topology>
    </subcellularLocation>
</comment>
<dbReference type="Gene3D" id="2.40.10.10">
    <property type="entry name" value="Trypsin-like serine proteases"/>
    <property type="match status" value="1"/>
</dbReference>
<keyword evidence="4" id="KW-0143">Chaperone</keyword>
<dbReference type="SUPFAM" id="SSF46565">
    <property type="entry name" value="Chaperone J-domain"/>
    <property type="match status" value="1"/>
</dbReference>
<dbReference type="AlphaFoldDB" id="A0A0M8ZT48"/>
<dbReference type="PROSITE" id="PS00636">
    <property type="entry name" value="DNAJ_1"/>
    <property type="match status" value="1"/>
</dbReference>